<dbReference type="GO" id="GO:0004807">
    <property type="term" value="F:triose-phosphate isomerase activity"/>
    <property type="evidence" value="ECO:0007669"/>
    <property type="project" value="UniProtKB-EC"/>
</dbReference>
<proteinExistence type="inferred from homology"/>
<reference evidence="4 5" key="1">
    <citation type="submission" date="2013-02" db="EMBL/GenBank/DDBJ databases">
        <authorList>
            <person name="Harkins D.M."/>
            <person name="Durkin A.S."/>
            <person name="Brinkac L.M."/>
            <person name="Haft D.H."/>
            <person name="Selengut J.D."/>
            <person name="Sanka R."/>
            <person name="DePew J."/>
            <person name="Purushe J."/>
            <person name="Tulsiani S.M."/>
            <person name="Graham G.C."/>
            <person name="Burns M.-A."/>
            <person name="Dohnt M.F."/>
            <person name="Smythe L.D."/>
            <person name="McKay D.B."/>
            <person name="Craig S.B."/>
            <person name="Vinetz J.M."/>
            <person name="Sutton G.G."/>
            <person name="Nierman W.C."/>
            <person name="Fouts D.E."/>
        </authorList>
    </citation>
    <scope>NUCLEOTIDE SEQUENCE [LARGE SCALE GENOMIC DNA]</scope>
    <source>
        <strain evidence="4 5">LT2050</strain>
    </source>
</reference>
<dbReference type="UniPathway" id="UPA00138"/>
<dbReference type="GO" id="GO:0006094">
    <property type="term" value="P:gluconeogenesis"/>
    <property type="evidence" value="ECO:0007669"/>
    <property type="project" value="UniProtKB-UniPathway"/>
</dbReference>
<accession>M3IIL3</accession>
<keyword evidence="3" id="KW-0324">Glycolysis</keyword>
<evidence type="ECO:0000256" key="3">
    <source>
        <dbReference type="RuleBase" id="RU363013"/>
    </source>
</evidence>
<dbReference type="InterPro" id="IPR000652">
    <property type="entry name" value="Triosephosphate_isomerase"/>
</dbReference>
<dbReference type="EMBL" id="AFMD02000348">
    <property type="protein sequence ID" value="EMG21103.1"/>
    <property type="molecule type" value="Genomic_DNA"/>
</dbReference>
<comment type="caution">
    <text evidence="4">The sequence shown here is derived from an EMBL/GenBank/DDBJ whole genome shotgun (WGS) entry which is preliminary data.</text>
</comment>
<dbReference type="GO" id="GO:0046166">
    <property type="term" value="P:glyceraldehyde-3-phosphate biosynthetic process"/>
    <property type="evidence" value="ECO:0007669"/>
    <property type="project" value="TreeGrafter"/>
</dbReference>
<dbReference type="GO" id="GO:0006096">
    <property type="term" value="P:glycolytic process"/>
    <property type="evidence" value="ECO:0007669"/>
    <property type="project" value="UniProtKB-UniPathway"/>
</dbReference>
<organism evidence="4 5">
    <name type="scientific">Leptospira interrogans serovar Copenhageni str. LT2050</name>
    <dbReference type="NCBI Taxonomy" id="1001598"/>
    <lineage>
        <taxon>Bacteria</taxon>
        <taxon>Pseudomonadati</taxon>
        <taxon>Spirochaetota</taxon>
        <taxon>Spirochaetia</taxon>
        <taxon>Leptospirales</taxon>
        <taxon>Leptospiraceae</taxon>
        <taxon>Leptospira</taxon>
    </lineage>
</organism>
<comment type="catalytic activity">
    <reaction evidence="3">
        <text>D-glyceraldehyde 3-phosphate = dihydroxyacetone phosphate</text>
        <dbReference type="Rhea" id="RHEA:18585"/>
        <dbReference type="ChEBI" id="CHEBI:57642"/>
        <dbReference type="ChEBI" id="CHEBI:59776"/>
        <dbReference type="EC" id="5.3.1.1"/>
    </reaction>
</comment>
<evidence type="ECO:0000256" key="1">
    <source>
        <dbReference type="ARBA" id="ARBA00007422"/>
    </source>
</evidence>
<dbReference type="GO" id="GO:0005829">
    <property type="term" value="C:cytosol"/>
    <property type="evidence" value="ECO:0007669"/>
    <property type="project" value="TreeGrafter"/>
</dbReference>
<evidence type="ECO:0000313" key="4">
    <source>
        <dbReference type="EMBL" id="EMG21103.1"/>
    </source>
</evidence>
<dbReference type="InterPro" id="IPR035990">
    <property type="entry name" value="TIM_sf"/>
</dbReference>
<dbReference type="SUPFAM" id="SSF51351">
    <property type="entry name" value="Triosephosphate isomerase (TIM)"/>
    <property type="match status" value="1"/>
</dbReference>
<comment type="subcellular location">
    <subcellularLocation>
        <location evidence="3">Cytoplasm</location>
    </subcellularLocation>
</comment>
<keyword evidence="2 3" id="KW-0413">Isomerase</keyword>
<comment type="similarity">
    <text evidence="1 3">Belongs to the triosephosphate isomerase family.</text>
</comment>
<dbReference type="Gene3D" id="3.20.20.70">
    <property type="entry name" value="Aldolase class I"/>
    <property type="match status" value="1"/>
</dbReference>
<name>M3IIL3_LEPIT</name>
<comment type="pathway">
    <text evidence="3">Carbohydrate biosynthesis; gluconeogenesis.</text>
</comment>
<dbReference type="EC" id="5.3.1.1" evidence="3"/>
<dbReference type="Proteomes" id="UP000011778">
    <property type="component" value="Unassembled WGS sequence"/>
</dbReference>
<keyword evidence="3" id="KW-0312">Gluconeogenesis</keyword>
<evidence type="ECO:0000256" key="2">
    <source>
        <dbReference type="ARBA" id="ARBA00023235"/>
    </source>
</evidence>
<comment type="subunit">
    <text evidence="3">Homodimer.</text>
</comment>
<comment type="pathway">
    <text evidence="3">Carbohydrate degradation; glycolysis; D-glyceraldehyde 3-phosphate from glycerone phosphate: step 1/1.</text>
</comment>
<protein>
    <recommendedName>
        <fullName evidence="3">Triosephosphate isomerase</fullName>
        <ecNumber evidence="3">5.3.1.1</ecNumber>
    </recommendedName>
</protein>
<dbReference type="AlphaFoldDB" id="M3IIL3"/>
<sequence length="117" mass="12971">MRKTIIAGNWKMNLSLKEAVFLAHSIREKIPSISKDKVSMVFPSTLHLENVSKILEGSSVIVGAQNCYHSGLAAFTGETSPDQLKEIGVKVVMVGHSERRQFLGESNFFVTIKSVFF</sequence>
<dbReference type="PANTHER" id="PTHR21139:SF42">
    <property type="entry name" value="TRIOSEPHOSPHATE ISOMERASE"/>
    <property type="match status" value="1"/>
</dbReference>
<evidence type="ECO:0000313" key="5">
    <source>
        <dbReference type="Proteomes" id="UP000011778"/>
    </source>
</evidence>
<dbReference type="UniPathway" id="UPA00109">
    <property type="reaction ID" value="UER00189"/>
</dbReference>
<dbReference type="PANTHER" id="PTHR21139">
    <property type="entry name" value="TRIOSEPHOSPHATE ISOMERASE"/>
    <property type="match status" value="1"/>
</dbReference>
<keyword evidence="3" id="KW-0963">Cytoplasm</keyword>
<dbReference type="Pfam" id="PF00121">
    <property type="entry name" value="TIM"/>
    <property type="match status" value="1"/>
</dbReference>
<dbReference type="CDD" id="cd00311">
    <property type="entry name" value="TIM"/>
    <property type="match status" value="1"/>
</dbReference>
<dbReference type="PROSITE" id="PS51440">
    <property type="entry name" value="TIM_2"/>
    <property type="match status" value="1"/>
</dbReference>
<dbReference type="GO" id="GO:0019563">
    <property type="term" value="P:glycerol catabolic process"/>
    <property type="evidence" value="ECO:0007669"/>
    <property type="project" value="TreeGrafter"/>
</dbReference>
<dbReference type="InterPro" id="IPR013785">
    <property type="entry name" value="Aldolase_TIM"/>
</dbReference>
<gene>
    <name evidence="4" type="ORF">LEP1GSC150_1362</name>
</gene>